<evidence type="ECO:0000256" key="1">
    <source>
        <dbReference type="ARBA" id="ARBA00000189"/>
    </source>
</evidence>
<evidence type="ECO:0000256" key="8">
    <source>
        <dbReference type="ARBA" id="ARBA00022729"/>
    </source>
</evidence>
<evidence type="ECO:0000256" key="10">
    <source>
        <dbReference type="ARBA" id="ARBA00023002"/>
    </source>
</evidence>
<evidence type="ECO:0000256" key="21">
    <source>
        <dbReference type="SAM" id="SignalP"/>
    </source>
</evidence>
<keyword evidence="12 18" id="KW-1015">Disulfide bond</keyword>
<sequence length="627" mass="66492">MNSCITLLKALTIWVILALINNIGECHSHHTNNPCSSYSPYTPVNLSNPPLNPPSDSVTPSNPPLNPPINALTPSISPSSPIIHNPPISSFSPLVSPSNPPNHPINPSNPPTNSPNPSINPPTNSLSPSISPISHTNPPINTPINHFTPTSSPSTTSPSPSISPSPHTNPTTPPINPPMFPITPSSAPDPPILPITPSGAPVPSMFPITPSSAPDPPMFPITPSSAPVPSMFPITPSSEPVPSIFPPTPSNAPISTPINSFSPTPSPSNPPIDSPSPSISPSSVSNPSSSPVNPPTISITPSISPSSTPSITPSNSPSPSPTTSSNPSGLQVGFYKGLCPSSIVDVEATITAKVQQHFLKDPTLLPALLRMQFHDCFVHGCDASILIDGPSSEKVAGPNLSVRGYEFIDALKDEAEAECPGVVSCADIIAIATKELIKLGGGPEYSVETGRRDGLISKVQDVRLPSPFAPVIQSILAFRHKNITIEEMVALFGCHTVGISNCVFFQDRLYESTSQFDPNMDPKLREQLKPTCPEGITANNFTFLDQNPESSNIVDNSFFDQILKQRGILPIDQALARDRLTRRFVLQFAQNPALFNAKLVSSMIKLQAVDVLTGDEGEIRKVCSRVN</sequence>
<feature type="domain" description="Plant heme peroxidase family profile" evidence="22">
    <location>
        <begin position="329"/>
        <end position="627"/>
    </location>
</feature>
<evidence type="ECO:0000256" key="3">
    <source>
        <dbReference type="ARBA" id="ARBA00012313"/>
    </source>
</evidence>
<evidence type="ECO:0000256" key="2">
    <source>
        <dbReference type="ARBA" id="ARBA00002322"/>
    </source>
</evidence>
<evidence type="ECO:0000256" key="18">
    <source>
        <dbReference type="PIRSR" id="PIRSR600823-5"/>
    </source>
</evidence>
<dbReference type="PANTHER" id="PTHR31517:SF59">
    <property type="entry name" value="PEROXIDASE"/>
    <property type="match status" value="1"/>
</dbReference>
<keyword evidence="4" id="KW-0964">Secreted</keyword>
<feature type="binding site" evidence="16">
    <location>
        <position position="496"/>
    </location>
    <ligand>
        <name>Ca(2+)</name>
        <dbReference type="ChEBI" id="CHEBI:29108"/>
        <label>2</label>
    </ligand>
</feature>
<feature type="binding site" evidence="16">
    <location>
        <position position="380"/>
    </location>
    <ligand>
        <name>Ca(2+)</name>
        <dbReference type="ChEBI" id="CHEBI:29108"/>
        <label>1</label>
    </ligand>
</feature>
<keyword evidence="9 16" id="KW-0106">Calcium</keyword>
<dbReference type="Gramene" id="KMS97988">
    <property type="protein sequence ID" value="KMS97988"/>
    <property type="gene ID" value="BVRB_4g096700"/>
</dbReference>
<evidence type="ECO:0000256" key="6">
    <source>
        <dbReference type="ARBA" id="ARBA00022617"/>
    </source>
</evidence>
<feature type="site" description="Transition state stabilizer" evidence="17">
    <location>
        <position position="370"/>
    </location>
</feature>
<dbReference type="GO" id="GO:0042744">
    <property type="term" value="P:hydrogen peroxide catabolic process"/>
    <property type="evidence" value="ECO:0007669"/>
    <property type="project" value="UniProtKB-KW"/>
</dbReference>
<feature type="binding site" evidence="16">
    <location>
        <position position="384"/>
    </location>
    <ligand>
        <name>Ca(2+)</name>
        <dbReference type="ChEBI" id="CHEBI:29108"/>
        <label>1</label>
    </ligand>
</feature>
<evidence type="ECO:0000256" key="11">
    <source>
        <dbReference type="ARBA" id="ARBA00023004"/>
    </source>
</evidence>
<dbReference type="SUPFAM" id="SSF48113">
    <property type="entry name" value="Heme-dependent peroxidases"/>
    <property type="match status" value="1"/>
</dbReference>
<comment type="catalytic activity">
    <reaction evidence="1">
        <text>2 a phenolic donor + H2O2 = 2 a phenolic radical donor + 2 H2O</text>
        <dbReference type="Rhea" id="RHEA:56136"/>
        <dbReference type="ChEBI" id="CHEBI:15377"/>
        <dbReference type="ChEBI" id="CHEBI:16240"/>
        <dbReference type="ChEBI" id="CHEBI:139520"/>
        <dbReference type="ChEBI" id="CHEBI:139521"/>
        <dbReference type="EC" id="1.11.1.7"/>
    </reaction>
</comment>
<dbReference type="AlphaFoldDB" id="A0A0J8BD43"/>
<feature type="compositionally biased region" description="Low complexity" evidence="20">
    <location>
        <begin position="46"/>
        <end position="58"/>
    </location>
</feature>
<comment type="cofactor">
    <cofactor evidence="16">
        <name>Ca(2+)</name>
        <dbReference type="ChEBI" id="CHEBI:29108"/>
    </cofactor>
    <text evidence="16">Binds 2 calcium ions per subunit.</text>
</comment>
<protein>
    <recommendedName>
        <fullName evidence="3">peroxidase</fullName>
        <ecNumber evidence="3">1.11.1.7</ecNumber>
    </recommendedName>
</protein>
<dbReference type="InterPro" id="IPR002016">
    <property type="entry name" value="Haem_peroxidase"/>
</dbReference>
<feature type="binding site" evidence="16">
    <location>
        <position position="378"/>
    </location>
    <ligand>
        <name>Ca(2+)</name>
        <dbReference type="ChEBI" id="CHEBI:29108"/>
        <label>1</label>
    </ligand>
</feature>
<evidence type="ECO:0000256" key="9">
    <source>
        <dbReference type="ARBA" id="ARBA00022837"/>
    </source>
</evidence>
<keyword evidence="11 16" id="KW-0408">Iron</keyword>
<keyword evidence="8 21" id="KW-0732">Signal</keyword>
<comment type="cofactor">
    <cofactor evidence="16">
        <name>heme b</name>
        <dbReference type="ChEBI" id="CHEBI:60344"/>
    </cofactor>
    <text evidence="16">Binds 1 heme b (iron(II)-protoporphyrin IX) group per subunit.</text>
</comment>
<evidence type="ECO:0000256" key="13">
    <source>
        <dbReference type="ARBA" id="ARBA00023324"/>
    </source>
</evidence>
<feature type="binding site" description="axial binding residue" evidence="16">
    <location>
        <position position="495"/>
    </location>
    <ligand>
        <name>heme b</name>
        <dbReference type="ChEBI" id="CHEBI:60344"/>
    </ligand>
    <ligandPart>
        <name>Fe</name>
        <dbReference type="ChEBI" id="CHEBI:18248"/>
    </ligandPart>
</feature>
<dbReference type="OrthoDB" id="2113341at2759"/>
<evidence type="ECO:0000259" key="22">
    <source>
        <dbReference type="PROSITE" id="PS50873"/>
    </source>
</evidence>
<keyword evidence="6" id="KW-0349">Heme</keyword>
<feature type="compositionally biased region" description="Pro residues" evidence="20">
    <location>
        <begin position="171"/>
        <end position="194"/>
    </location>
</feature>
<dbReference type="Proteomes" id="UP000035740">
    <property type="component" value="Unassembled WGS sequence"/>
</dbReference>
<feature type="chain" id="PRO_5005294635" description="peroxidase" evidence="21">
    <location>
        <begin position="27"/>
        <end position="627"/>
    </location>
</feature>
<dbReference type="PRINTS" id="PR00461">
    <property type="entry name" value="PLPEROXIDASE"/>
</dbReference>
<feature type="disulfide bond" evidence="18">
    <location>
        <begin position="502"/>
        <end position="532"/>
    </location>
</feature>
<evidence type="ECO:0000256" key="4">
    <source>
        <dbReference type="ARBA" id="ARBA00022525"/>
    </source>
</evidence>
<dbReference type="InterPro" id="IPR000823">
    <property type="entry name" value="Peroxidase_pln"/>
</dbReference>
<evidence type="ECO:0000313" key="24">
    <source>
        <dbReference type="Proteomes" id="UP000035740"/>
    </source>
</evidence>
<keyword evidence="7 16" id="KW-0479">Metal-binding</keyword>
<keyword evidence="13" id="KW-0376">Hydrogen peroxide</keyword>
<feature type="compositionally biased region" description="Pro residues" evidence="20">
    <location>
        <begin position="264"/>
        <end position="274"/>
    </location>
</feature>
<feature type="compositionally biased region" description="Low complexity" evidence="20">
    <location>
        <begin position="275"/>
        <end position="327"/>
    </location>
</feature>
<dbReference type="FunFam" id="1.10.420.10:FF:000007">
    <property type="entry name" value="Peroxidase"/>
    <property type="match status" value="1"/>
</dbReference>
<feature type="binding site" evidence="16">
    <location>
        <position position="375"/>
    </location>
    <ligand>
        <name>Ca(2+)</name>
        <dbReference type="ChEBI" id="CHEBI:29108"/>
        <label>1</label>
    </ligand>
</feature>
<evidence type="ECO:0000256" key="12">
    <source>
        <dbReference type="ARBA" id="ARBA00023157"/>
    </source>
</evidence>
<dbReference type="EC" id="1.11.1.7" evidence="3"/>
<evidence type="ECO:0000256" key="16">
    <source>
        <dbReference type="PIRSR" id="PIRSR600823-3"/>
    </source>
</evidence>
<feature type="disulfide bond" evidence="18">
    <location>
        <begin position="376"/>
        <end position="381"/>
    </location>
</feature>
<dbReference type="PROSITE" id="PS50873">
    <property type="entry name" value="PEROXIDASE_4"/>
    <property type="match status" value="1"/>
</dbReference>
<dbReference type="GO" id="GO:0020037">
    <property type="term" value="F:heme binding"/>
    <property type="evidence" value="ECO:0007669"/>
    <property type="project" value="InterPro"/>
</dbReference>
<evidence type="ECO:0000256" key="17">
    <source>
        <dbReference type="PIRSR" id="PIRSR600823-4"/>
    </source>
</evidence>
<feature type="compositionally biased region" description="Low complexity" evidence="20">
    <location>
        <begin position="146"/>
        <end position="170"/>
    </location>
</feature>
<dbReference type="EMBL" id="KQ090275">
    <property type="protein sequence ID" value="KMS97988.1"/>
    <property type="molecule type" value="Genomic_DNA"/>
</dbReference>
<dbReference type="InterPro" id="IPR033905">
    <property type="entry name" value="Secretory_peroxidase"/>
</dbReference>
<keyword evidence="10" id="KW-0560">Oxidoreductase</keyword>
<evidence type="ECO:0000313" key="23">
    <source>
        <dbReference type="EMBL" id="KMS97988.1"/>
    </source>
</evidence>
<gene>
    <name evidence="23" type="ORF">BVRB_4g096700</name>
</gene>
<evidence type="ECO:0000256" key="14">
    <source>
        <dbReference type="PIRSR" id="PIRSR600823-1"/>
    </source>
</evidence>
<feature type="compositionally biased region" description="Low complexity" evidence="20">
    <location>
        <begin position="121"/>
        <end position="134"/>
    </location>
</feature>
<name>A0A0J8BD43_BETVV</name>
<dbReference type="PRINTS" id="PR00458">
    <property type="entry name" value="PEROXIDASE"/>
</dbReference>
<feature type="compositionally biased region" description="Low complexity" evidence="20">
    <location>
        <begin position="253"/>
        <end position="263"/>
    </location>
</feature>
<feature type="binding site" evidence="16">
    <location>
        <position position="382"/>
    </location>
    <ligand>
        <name>Ca(2+)</name>
        <dbReference type="ChEBI" id="CHEBI:29108"/>
        <label>1</label>
    </ligand>
</feature>
<feature type="compositionally biased region" description="Pro residues" evidence="20">
    <location>
        <begin position="98"/>
        <end position="120"/>
    </location>
</feature>
<feature type="binding site" evidence="16">
    <location>
        <position position="545"/>
    </location>
    <ligand>
        <name>Ca(2+)</name>
        <dbReference type="ChEBI" id="CHEBI:29108"/>
        <label>2</label>
    </ligand>
</feature>
<evidence type="ECO:0000256" key="15">
    <source>
        <dbReference type="PIRSR" id="PIRSR600823-2"/>
    </source>
</evidence>
<dbReference type="GO" id="GO:0046872">
    <property type="term" value="F:metal ion binding"/>
    <property type="evidence" value="ECO:0007669"/>
    <property type="project" value="UniProtKB-KW"/>
</dbReference>
<evidence type="ECO:0000256" key="7">
    <source>
        <dbReference type="ARBA" id="ARBA00022723"/>
    </source>
</evidence>
<accession>A0A0J8BD43</accession>
<evidence type="ECO:0000256" key="19">
    <source>
        <dbReference type="RuleBase" id="RU004241"/>
    </source>
</evidence>
<feature type="binding site" evidence="16">
    <location>
        <position position="555"/>
    </location>
    <ligand>
        <name>Ca(2+)</name>
        <dbReference type="ChEBI" id="CHEBI:29108"/>
        <label>2</label>
    </ligand>
</feature>
<dbReference type="Gene3D" id="1.10.520.10">
    <property type="match status" value="1"/>
</dbReference>
<feature type="disulfide bond" evidence="18">
    <location>
        <begin position="339"/>
        <end position="419"/>
    </location>
</feature>
<feature type="signal peptide" evidence="21">
    <location>
        <begin position="1"/>
        <end position="26"/>
    </location>
</feature>
<reference evidence="23 24" key="1">
    <citation type="journal article" date="2014" name="Nature">
        <title>The genome of the recently domesticated crop plant sugar beet (Beta vulgaris).</title>
        <authorList>
            <person name="Dohm J.C."/>
            <person name="Minoche A.E."/>
            <person name="Holtgrawe D."/>
            <person name="Capella-Gutierrez S."/>
            <person name="Zakrzewski F."/>
            <person name="Tafer H."/>
            <person name="Rupp O."/>
            <person name="Sorensen T.R."/>
            <person name="Stracke R."/>
            <person name="Reinhardt R."/>
            <person name="Goesmann A."/>
            <person name="Kraft T."/>
            <person name="Schulz B."/>
            <person name="Stadler P.F."/>
            <person name="Schmidt T."/>
            <person name="Gabaldon T."/>
            <person name="Lehrach H."/>
            <person name="Weisshaar B."/>
            <person name="Himmelbauer H."/>
        </authorList>
    </citation>
    <scope>NUCLEOTIDE SEQUENCE [LARGE SCALE GENOMIC DNA]</scope>
    <source>
        <tissue evidence="23">Taproot</tissue>
    </source>
</reference>
<proteinExistence type="inferred from homology"/>
<dbReference type="PANTHER" id="PTHR31517">
    <property type="match status" value="1"/>
</dbReference>
<dbReference type="GO" id="GO:0006979">
    <property type="term" value="P:response to oxidative stress"/>
    <property type="evidence" value="ECO:0007669"/>
    <property type="project" value="InterPro"/>
</dbReference>
<dbReference type="OMA" id="MFPITPS"/>
<feature type="disulfide bond" evidence="18">
    <location>
        <begin position="425"/>
        <end position="623"/>
    </location>
</feature>
<feature type="compositionally biased region" description="Polar residues" evidence="20">
    <location>
        <begin position="135"/>
        <end position="145"/>
    </location>
</feature>
<dbReference type="InterPro" id="IPR010255">
    <property type="entry name" value="Haem_peroxidase_sf"/>
</dbReference>
<evidence type="ECO:0000256" key="5">
    <source>
        <dbReference type="ARBA" id="ARBA00022559"/>
    </source>
</evidence>
<evidence type="ECO:0000256" key="20">
    <source>
        <dbReference type="SAM" id="MobiDB-lite"/>
    </source>
</evidence>
<comment type="function">
    <text evidence="2">Removal of H(2)O(2), oxidation of toxic reductants, biosynthesis and degradation of lignin, suberization, auxin catabolism, response to environmental stresses such as wounding, pathogen attack and oxidative stress. These functions might be dependent on each isozyme/isoform in each plant tissue.</text>
</comment>
<feature type="compositionally biased region" description="Low complexity" evidence="20">
    <location>
        <begin position="74"/>
        <end position="97"/>
    </location>
</feature>
<feature type="region of interest" description="Disordered" evidence="20">
    <location>
        <begin position="239"/>
        <end position="327"/>
    </location>
</feature>
<dbReference type="KEGG" id="bvg:104907707"/>
<dbReference type="eggNOG" id="ENOG502QPI1">
    <property type="taxonomic scope" value="Eukaryota"/>
</dbReference>
<feature type="region of interest" description="Disordered" evidence="20">
    <location>
        <begin position="46"/>
        <end position="224"/>
    </location>
</feature>
<keyword evidence="5" id="KW-0575">Peroxidase</keyword>
<organism evidence="23 24">
    <name type="scientific">Beta vulgaris subsp. vulgaris</name>
    <name type="common">Beet</name>
    <dbReference type="NCBI Taxonomy" id="3555"/>
    <lineage>
        <taxon>Eukaryota</taxon>
        <taxon>Viridiplantae</taxon>
        <taxon>Streptophyta</taxon>
        <taxon>Embryophyta</taxon>
        <taxon>Tracheophyta</taxon>
        <taxon>Spermatophyta</taxon>
        <taxon>Magnoliopsida</taxon>
        <taxon>eudicotyledons</taxon>
        <taxon>Gunneridae</taxon>
        <taxon>Pentapetalae</taxon>
        <taxon>Caryophyllales</taxon>
        <taxon>Chenopodiaceae</taxon>
        <taxon>Betoideae</taxon>
        <taxon>Beta</taxon>
    </lineage>
</organism>
<feature type="binding site" evidence="16">
    <location>
        <position position="393"/>
    </location>
    <ligand>
        <name>Ca(2+)</name>
        <dbReference type="ChEBI" id="CHEBI:29108"/>
        <label>1</label>
    </ligand>
</feature>
<dbReference type="Gene3D" id="1.10.420.10">
    <property type="entry name" value="Peroxidase, domain 2"/>
    <property type="match status" value="1"/>
</dbReference>
<keyword evidence="24" id="KW-1185">Reference proteome</keyword>
<dbReference type="GO" id="GO:0140825">
    <property type="term" value="F:lactoperoxidase activity"/>
    <property type="evidence" value="ECO:0007669"/>
    <property type="project" value="UniProtKB-EC"/>
</dbReference>
<feature type="active site" description="Proton acceptor" evidence="14">
    <location>
        <position position="374"/>
    </location>
</feature>
<dbReference type="Pfam" id="PF00141">
    <property type="entry name" value="peroxidase"/>
    <property type="match status" value="1"/>
</dbReference>
<comment type="similarity">
    <text evidence="19">Belongs to the peroxidase family.</text>
</comment>
<feature type="binding site" evidence="15">
    <location>
        <position position="465"/>
    </location>
    <ligand>
        <name>substrate</name>
    </ligand>
</feature>
<dbReference type="CDD" id="cd00693">
    <property type="entry name" value="secretory_peroxidase"/>
    <property type="match status" value="1"/>
</dbReference>